<dbReference type="KEGG" id="tsig:D6T69_06810"/>
<evidence type="ECO:0000313" key="1">
    <source>
        <dbReference type="EMBL" id="AZJ35244.1"/>
    </source>
</evidence>
<evidence type="ECO:0000313" key="2">
    <source>
        <dbReference type="Proteomes" id="UP000274593"/>
    </source>
</evidence>
<reference evidence="1 2" key="1">
    <citation type="submission" date="2018-09" db="EMBL/GenBank/DDBJ databases">
        <title>Insights into the microbiota of Asian seabass (Lates calcarifer) with tenacibaculosis symptoms and description of sp. nov. Tenacibaculum singaporense.</title>
        <authorList>
            <person name="Miyake S."/>
            <person name="Soh M."/>
            <person name="Azman M.N."/>
            <person name="Ngoh S.Y."/>
            <person name="Orban L."/>
        </authorList>
    </citation>
    <scope>NUCLEOTIDE SEQUENCE [LARGE SCALE GENOMIC DNA]</scope>
    <source>
        <strain evidence="1 2">DSM 106434</strain>
    </source>
</reference>
<keyword evidence="2" id="KW-1185">Reference proteome</keyword>
<protein>
    <submittedName>
        <fullName evidence="1">Uncharacterized protein</fullName>
    </submittedName>
</protein>
<gene>
    <name evidence="1" type="ORF">D6T69_06810</name>
</gene>
<dbReference type="Proteomes" id="UP000274593">
    <property type="component" value="Chromosome"/>
</dbReference>
<dbReference type="RefSeq" id="WP_125067027.1">
    <property type="nucleotide sequence ID" value="NZ_CP032548.1"/>
</dbReference>
<proteinExistence type="predicted"/>
<name>A0A3S8R658_9FLAO</name>
<dbReference type="AlphaFoldDB" id="A0A3S8R658"/>
<sequence length="117" mass="13945">MEEEKAIFQIEDCNLSVFGMNQLLLLDDNNSLIGLLEITETKTMFYTWDSIPKSEIDVVNQKYKSFIRLLMIKDAEYFKYSNIEDHHFSEFEMCISSEKFKNRINELVKDMQKRVVN</sequence>
<dbReference type="EMBL" id="CP032548">
    <property type="protein sequence ID" value="AZJ35244.1"/>
    <property type="molecule type" value="Genomic_DNA"/>
</dbReference>
<organism evidence="1 2">
    <name type="scientific">Tenacibaculum singaporense</name>
    <dbReference type="NCBI Taxonomy" id="2358479"/>
    <lineage>
        <taxon>Bacteria</taxon>
        <taxon>Pseudomonadati</taxon>
        <taxon>Bacteroidota</taxon>
        <taxon>Flavobacteriia</taxon>
        <taxon>Flavobacteriales</taxon>
        <taxon>Flavobacteriaceae</taxon>
        <taxon>Tenacibaculum</taxon>
    </lineage>
</organism>
<accession>A0A3S8R658</accession>